<evidence type="ECO:0000256" key="5">
    <source>
        <dbReference type="ARBA" id="ARBA00012137"/>
    </source>
</evidence>
<accession>A0A382CZ12</accession>
<dbReference type="InterPro" id="IPR000764">
    <property type="entry name" value="Uridine_kinase-like"/>
</dbReference>
<dbReference type="EMBL" id="UINC01036698">
    <property type="protein sequence ID" value="SVB31062.1"/>
    <property type="molecule type" value="Genomic_DNA"/>
</dbReference>
<dbReference type="Gene3D" id="3.40.50.300">
    <property type="entry name" value="P-loop containing nucleotide triphosphate hydrolases"/>
    <property type="match status" value="1"/>
</dbReference>
<dbReference type="GO" id="GO:0005737">
    <property type="term" value="C:cytoplasm"/>
    <property type="evidence" value="ECO:0007669"/>
    <property type="project" value="UniProtKB-SubCell"/>
</dbReference>
<reference evidence="17" key="1">
    <citation type="submission" date="2018-05" db="EMBL/GenBank/DDBJ databases">
        <authorList>
            <person name="Lanie J.A."/>
            <person name="Ng W.-L."/>
            <person name="Kazmierczak K.M."/>
            <person name="Andrzejewski T.M."/>
            <person name="Davidsen T.M."/>
            <person name="Wayne K.J."/>
            <person name="Tettelin H."/>
            <person name="Glass J.I."/>
            <person name="Rusch D."/>
            <person name="Podicherti R."/>
            <person name="Tsui H.-C.T."/>
            <person name="Winkler M.E."/>
        </authorList>
    </citation>
    <scope>NUCLEOTIDE SEQUENCE</scope>
</reference>
<dbReference type="EC" id="2.7.1.48" evidence="5"/>
<comment type="catalytic activity">
    <reaction evidence="15">
        <text>uridine + ATP = UMP + ADP + H(+)</text>
        <dbReference type="Rhea" id="RHEA:16825"/>
        <dbReference type="ChEBI" id="CHEBI:15378"/>
        <dbReference type="ChEBI" id="CHEBI:16704"/>
        <dbReference type="ChEBI" id="CHEBI:30616"/>
        <dbReference type="ChEBI" id="CHEBI:57865"/>
        <dbReference type="ChEBI" id="CHEBI:456216"/>
        <dbReference type="EC" id="2.7.1.48"/>
    </reaction>
</comment>
<comment type="pathway">
    <text evidence="3">Pyrimidine metabolism; CTP biosynthesis via salvage pathway; CTP from cytidine: step 1/3.</text>
</comment>
<dbReference type="InterPro" id="IPR006083">
    <property type="entry name" value="PRK/URK"/>
</dbReference>
<organism evidence="17">
    <name type="scientific">marine metagenome</name>
    <dbReference type="NCBI Taxonomy" id="408172"/>
    <lineage>
        <taxon>unclassified sequences</taxon>
        <taxon>metagenomes</taxon>
        <taxon>ecological metagenomes</taxon>
    </lineage>
</organism>
<gene>
    <name evidence="17" type="ORF">METZ01_LOCUS183916</name>
</gene>
<dbReference type="GO" id="GO:0005524">
    <property type="term" value="F:ATP binding"/>
    <property type="evidence" value="ECO:0007669"/>
    <property type="project" value="UniProtKB-KW"/>
</dbReference>
<dbReference type="UniPathway" id="UPA00574">
    <property type="reaction ID" value="UER00637"/>
</dbReference>
<dbReference type="GO" id="GO:0004849">
    <property type="term" value="F:uridine kinase activity"/>
    <property type="evidence" value="ECO:0007669"/>
    <property type="project" value="UniProtKB-EC"/>
</dbReference>
<dbReference type="UniPathway" id="UPA00579">
    <property type="reaction ID" value="UER00640"/>
</dbReference>
<evidence type="ECO:0000256" key="15">
    <source>
        <dbReference type="ARBA" id="ARBA00048909"/>
    </source>
</evidence>
<evidence type="ECO:0000256" key="11">
    <source>
        <dbReference type="ARBA" id="ARBA00022840"/>
    </source>
</evidence>
<dbReference type="InterPro" id="IPR026008">
    <property type="entry name" value="Uridine_kinase"/>
</dbReference>
<dbReference type="SUPFAM" id="SSF52540">
    <property type="entry name" value="P-loop containing nucleoside triphosphate hydrolases"/>
    <property type="match status" value="1"/>
</dbReference>
<dbReference type="HAMAP" id="MF_00551">
    <property type="entry name" value="Uridine_kinase"/>
    <property type="match status" value="1"/>
</dbReference>
<evidence type="ECO:0000256" key="10">
    <source>
        <dbReference type="ARBA" id="ARBA00022777"/>
    </source>
</evidence>
<evidence type="ECO:0000256" key="13">
    <source>
        <dbReference type="ARBA" id="ARBA00031452"/>
    </source>
</evidence>
<dbReference type="NCBIfam" id="NF004018">
    <property type="entry name" value="PRK05480.1"/>
    <property type="match status" value="1"/>
</dbReference>
<evidence type="ECO:0000313" key="17">
    <source>
        <dbReference type="EMBL" id="SVB31062.1"/>
    </source>
</evidence>
<sequence length="209" mass="24000">MSSILIGIAGGTGSGKTSIANKLLEEYGEGDVVVIEQDAYYRDISHISLKDRHLHNFDHPDAIDIELFNQQLISLVKGQAVEVPMYDFSTHSRLKETKTVHPHRVIVVEGILALHYSILRELMDIKIYVDTPDDIRFIRRISRDVDKRNRTVNSVIEQYLRTVRPMHQQFVEPSKYFADIIIPEGSQNKVAIDLIRTKINYTLSTQIEQ</sequence>
<protein>
    <recommendedName>
        <fullName evidence="6">Uridine kinase</fullName>
        <ecNumber evidence="5">2.7.1.48</ecNumber>
    </recommendedName>
    <alternativeName>
        <fullName evidence="12">Cytidine monophosphokinase</fullName>
    </alternativeName>
    <alternativeName>
        <fullName evidence="13">Uridine monophosphokinase</fullName>
    </alternativeName>
</protein>
<keyword evidence="11" id="KW-0067">ATP-binding</keyword>
<evidence type="ECO:0000256" key="8">
    <source>
        <dbReference type="ARBA" id="ARBA00022679"/>
    </source>
</evidence>
<evidence type="ECO:0000256" key="12">
    <source>
        <dbReference type="ARBA" id="ARBA00030641"/>
    </source>
</evidence>
<evidence type="ECO:0000256" key="6">
    <source>
        <dbReference type="ARBA" id="ARBA00021478"/>
    </source>
</evidence>
<comment type="subcellular location">
    <subcellularLocation>
        <location evidence="1">Cytoplasm</location>
    </subcellularLocation>
</comment>
<dbReference type="GO" id="GO:0044206">
    <property type="term" value="P:UMP salvage"/>
    <property type="evidence" value="ECO:0007669"/>
    <property type="project" value="UniProtKB-UniPathway"/>
</dbReference>
<dbReference type="PANTHER" id="PTHR10285">
    <property type="entry name" value="URIDINE KINASE"/>
    <property type="match status" value="1"/>
</dbReference>
<evidence type="ECO:0000256" key="7">
    <source>
        <dbReference type="ARBA" id="ARBA00022490"/>
    </source>
</evidence>
<dbReference type="InterPro" id="IPR027417">
    <property type="entry name" value="P-loop_NTPase"/>
</dbReference>
<dbReference type="PRINTS" id="PR00988">
    <property type="entry name" value="URIDINKINASE"/>
</dbReference>
<dbReference type="GO" id="GO:0044211">
    <property type="term" value="P:CTP salvage"/>
    <property type="evidence" value="ECO:0007669"/>
    <property type="project" value="UniProtKB-UniPathway"/>
</dbReference>
<comment type="catalytic activity">
    <reaction evidence="14">
        <text>cytidine + ATP = CMP + ADP + H(+)</text>
        <dbReference type="Rhea" id="RHEA:24674"/>
        <dbReference type="ChEBI" id="CHEBI:15378"/>
        <dbReference type="ChEBI" id="CHEBI:17562"/>
        <dbReference type="ChEBI" id="CHEBI:30616"/>
        <dbReference type="ChEBI" id="CHEBI:60377"/>
        <dbReference type="ChEBI" id="CHEBI:456216"/>
        <dbReference type="EC" id="2.7.1.48"/>
    </reaction>
</comment>
<comment type="pathway">
    <text evidence="2">Pyrimidine metabolism; UMP biosynthesis via salvage pathway; UMP from uridine: step 1/1.</text>
</comment>
<evidence type="ECO:0000256" key="9">
    <source>
        <dbReference type="ARBA" id="ARBA00022741"/>
    </source>
</evidence>
<evidence type="ECO:0000256" key="14">
    <source>
        <dbReference type="ARBA" id="ARBA00047436"/>
    </source>
</evidence>
<dbReference type="CDD" id="cd02023">
    <property type="entry name" value="UMPK"/>
    <property type="match status" value="1"/>
</dbReference>
<comment type="similarity">
    <text evidence="4">Belongs to the uridine kinase family.</text>
</comment>
<keyword evidence="10" id="KW-0418">Kinase</keyword>
<evidence type="ECO:0000256" key="2">
    <source>
        <dbReference type="ARBA" id="ARBA00004690"/>
    </source>
</evidence>
<keyword evidence="7" id="KW-0963">Cytoplasm</keyword>
<keyword evidence="8" id="KW-0808">Transferase</keyword>
<proteinExistence type="inferred from homology"/>
<name>A0A382CZ12_9ZZZZ</name>
<evidence type="ECO:0000259" key="16">
    <source>
        <dbReference type="Pfam" id="PF00485"/>
    </source>
</evidence>
<dbReference type="Pfam" id="PF00485">
    <property type="entry name" value="PRK"/>
    <property type="match status" value="1"/>
</dbReference>
<evidence type="ECO:0000256" key="3">
    <source>
        <dbReference type="ARBA" id="ARBA00004784"/>
    </source>
</evidence>
<dbReference type="AlphaFoldDB" id="A0A382CZ12"/>
<evidence type="ECO:0000256" key="4">
    <source>
        <dbReference type="ARBA" id="ARBA00005408"/>
    </source>
</evidence>
<evidence type="ECO:0000256" key="1">
    <source>
        <dbReference type="ARBA" id="ARBA00004496"/>
    </source>
</evidence>
<dbReference type="NCBIfam" id="TIGR00235">
    <property type="entry name" value="udk"/>
    <property type="match status" value="1"/>
</dbReference>
<keyword evidence="9" id="KW-0547">Nucleotide-binding</keyword>
<feature type="domain" description="Phosphoribulokinase/uridine kinase" evidence="16">
    <location>
        <begin position="5"/>
        <end position="191"/>
    </location>
</feature>